<reference evidence="2 3" key="1">
    <citation type="submission" date="2024-09" db="EMBL/GenBank/DDBJ databases">
        <authorList>
            <person name="Lee S.D."/>
        </authorList>
    </citation>
    <scope>NUCLEOTIDE SEQUENCE [LARGE SCALE GENOMIC DNA]</scope>
    <source>
        <strain evidence="2 3">N1-5</strain>
    </source>
</reference>
<comment type="caution">
    <text evidence="2">The sequence shown here is derived from an EMBL/GenBank/DDBJ whole genome shotgun (WGS) entry which is preliminary data.</text>
</comment>
<protein>
    <submittedName>
        <fullName evidence="2">Uncharacterized protein</fullName>
    </submittedName>
</protein>
<gene>
    <name evidence="2" type="ORF">ACEZDJ_32600</name>
</gene>
<proteinExistence type="predicted"/>
<dbReference type="Proteomes" id="UP001592528">
    <property type="component" value="Unassembled WGS sequence"/>
</dbReference>
<keyword evidence="3" id="KW-1185">Reference proteome</keyword>
<sequence length="77" mass="8234">MTTSFPPHPAEGRRVRSRSTGRVGLLSGQLSKRSPLPGYGPVTEVYVRPLGGGLEWVTSPDDIEVLSEGPSDCAGRR</sequence>
<dbReference type="RefSeq" id="WP_030267381.1">
    <property type="nucleotide sequence ID" value="NZ_JBHEZZ010000026.1"/>
</dbReference>
<evidence type="ECO:0000256" key="1">
    <source>
        <dbReference type="SAM" id="MobiDB-lite"/>
    </source>
</evidence>
<evidence type="ECO:0000313" key="2">
    <source>
        <dbReference type="EMBL" id="MFC1406045.1"/>
    </source>
</evidence>
<name>A0ABV6UX53_9ACTN</name>
<evidence type="ECO:0000313" key="3">
    <source>
        <dbReference type="Proteomes" id="UP001592528"/>
    </source>
</evidence>
<accession>A0ABV6UX53</accession>
<feature type="region of interest" description="Disordered" evidence="1">
    <location>
        <begin position="1"/>
        <end position="38"/>
    </location>
</feature>
<dbReference type="EMBL" id="JBHEZZ010000026">
    <property type="protein sequence ID" value="MFC1406045.1"/>
    <property type="molecule type" value="Genomic_DNA"/>
</dbReference>
<organism evidence="2 3">
    <name type="scientific">Streptacidiphilus cavernicola</name>
    <dbReference type="NCBI Taxonomy" id="3342716"/>
    <lineage>
        <taxon>Bacteria</taxon>
        <taxon>Bacillati</taxon>
        <taxon>Actinomycetota</taxon>
        <taxon>Actinomycetes</taxon>
        <taxon>Kitasatosporales</taxon>
        <taxon>Streptomycetaceae</taxon>
        <taxon>Streptacidiphilus</taxon>
    </lineage>
</organism>